<dbReference type="PANTHER" id="PTHR43537:SF24">
    <property type="entry name" value="GLUCONATE OPERON TRANSCRIPTIONAL REPRESSOR"/>
    <property type="match status" value="1"/>
</dbReference>
<name>A0ABM8R3R0_9BURK</name>
<gene>
    <name evidence="5" type="ORF">R69888_02065</name>
</gene>
<sequence>MVKEADGPLSHPLFYSPIMTTPTTSSAIELLQRHSLATLVQETLERSIVSGEFAPGEKLNEVEVSTRLNVSRGPLREAFRALEQAGLLKTEKNRGVTVRALSLREAEEIYEVRAMLDESVVRALANRMTPETLATLKGIITSMKAAKKDHDLKRYTALNVQLHDAMVTGVGNQHLIDTYRHLVRQLGLLRQAAIESEKSALATSVTEHEKIVNALAKGDAERAVTLVREHVAHGLARMRRAHEHWAASANTTGNT</sequence>
<evidence type="ECO:0000313" key="6">
    <source>
        <dbReference type="Proteomes" id="UP000672526"/>
    </source>
</evidence>
<accession>A0ABM8R3R0</accession>
<evidence type="ECO:0000259" key="4">
    <source>
        <dbReference type="PROSITE" id="PS50949"/>
    </source>
</evidence>
<dbReference type="EMBL" id="CAJNBK010000004">
    <property type="protein sequence ID" value="CAE6731115.1"/>
    <property type="molecule type" value="Genomic_DNA"/>
</dbReference>
<dbReference type="PANTHER" id="PTHR43537">
    <property type="entry name" value="TRANSCRIPTIONAL REGULATOR, GNTR FAMILY"/>
    <property type="match status" value="1"/>
</dbReference>
<dbReference type="InterPro" id="IPR011711">
    <property type="entry name" value="GntR_C"/>
</dbReference>
<dbReference type="Proteomes" id="UP000672526">
    <property type="component" value="Unassembled WGS sequence"/>
</dbReference>
<dbReference type="InterPro" id="IPR017723">
    <property type="entry name" value="Tscrpt_reg_AEP_util-assoc"/>
</dbReference>
<feature type="domain" description="HTH gntR-type" evidence="4">
    <location>
        <begin position="34"/>
        <end position="101"/>
    </location>
</feature>
<dbReference type="PROSITE" id="PS50949">
    <property type="entry name" value="HTH_GNTR"/>
    <property type="match status" value="1"/>
</dbReference>
<dbReference type="CDD" id="cd07377">
    <property type="entry name" value="WHTH_GntR"/>
    <property type="match status" value="1"/>
</dbReference>
<proteinExistence type="predicted"/>
<dbReference type="InterPro" id="IPR008920">
    <property type="entry name" value="TF_FadR/GntR_C"/>
</dbReference>
<dbReference type="InterPro" id="IPR000524">
    <property type="entry name" value="Tscrpt_reg_HTH_GntR"/>
</dbReference>
<dbReference type="NCBIfam" id="TIGR03338">
    <property type="entry name" value="phnR_burk"/>
    <property type="match status" value="1"/>
</dbReference>
<dbReference type="Gene3D" id="1.10.10.10">
    <property type="entry name" value="Winged helix-like DNA-binding domain superfamily/Winged helix DNA-binding domain"/>
    <property type="match status" value="1"/>
</dbReference>
<dbReference type="SMART" id="SM00345">
    <property type="entry name" value="HTH_GNTR"/>
    <property type="match status" value="1"/>
</dbReference>
<keyword evidence="6" id="KW-1185">Reference proteome</keyword>
<dbReference type="Gene3D" id="1.20.120.530">
    <property type="entry name" value="GntR ligand-binding domain-like"/>
    <property type="match status" value="1"/>
</dbReference>
<comment type="caution">
    <text evidence="5">The sequence shown here is derived from an EMBL/GenBank/DDBJ whole genome shotgun (WGS) entry which is preliminary data.</text>
</comment>
<dbReference type="SUPFAM" id="SSF46785">
    <property type="entry name" value="Winged helix' DNA-binding domain"/>
    <property type="match status" value="1"/>
</dbReference>
<organism evidence="5 6">
    <name type="scientific">Paraburkholderia haematera</name>
    <dbReference type="NCBI Taxonomy" id="2793077"/>
    <lineage>
        <taxon>Bacteria</taxon>
        <taxon>Pseudomonadati</taxon>
        <taxon>Pseudomonadota</taxon>
        <taxon>Betaproteobacteria</taxon>
        <taxon>Burkholderiales</taxon>
        <taxon>Burkholderiaceae</taxon>
        <taxon>Paraburkholderia</taxon>
    </lineage>
</organism>
<dbReference type="SMART" id="SM00895">
    <property type="entry name" value="FCD"/>
    <property type="match status" value="1"/>
</dbReference>
<dbReference type="InterPro" id="IPR036390">
    <property type="entry name" value="WH_DNA-bd_sf"/>
</dbReference>
<dbReference type="InterPro" id="IPR036388">
    <property type="entry name" value="WH-like_DNA-bd_sf"/>
</dbReference>
<evidence type="ECO:0000256" key="3">
    <source>
        <dbReference type="ARBA" id="ARBA00023163"/>
    </source>
</evidence>
<evidence type="ECO:0000256" key="2">
    <source>
        <dbReference type="ARBA" id="ARBA00023125"/>
    </source>
</evidence>
<evidence type="ECO:0000313" key="5">
    <source>
        <dbReference type="EMBL" id="CAE6731115.1"/>
    </source>
</evidence>
<keyword evidence="1" id="KW-0805">Transcription regulation</keyword>
<evidence type="ECO:0000256" key="1">
    <source>
        <dbReference type="ARBA" id="ARBA00023015"/>
    </source>
</evidence>
<keyword evidence="3" id="KW-0804">Transcription</keyword>
<keyword evidence="2" id="KW-0238">DNA-binding</keyword>
<dbReference type="Pfam" id="PF07729">
    <property type="entry name" value="FCD"/>
    <property type="match status" value="1"/>
</dbReference>
<dbReference type="Pfam" id="PF00392">
    <property type="entry name" value="GntR"/>
    <property type="match status" value="1"/>
</dbReference>
<reference evidence="5 6" key="1">
    <citation type="submission" date="2021-02" db="EMBL/GenBank/DDBJ databases">
        <authorList>
            <person name="Vanwijnsberghe S."/>
        </authorList>
    </citation>
    <scope>NUCLEOTIDE SEQUENCE [LARGE SCALE GENOMIC DNA]</scope>
    <source>
        <strain evidence="5 6">LMG 31837</strain>
    </source>
</reference>
<dbReference type="SUPFAM" id="SSF48008">
    <property type="entry name" value="GntR ligand-binding domain-like"/>
    <property type="match status" value="1"/>
</dbReference>
<protein>
    <recommendedName>
        <fullName evidence="4">HTH gntR-type domain-containing protein</fullName>
    </recommendedName>
</protein>